<accession>A0A9J6HA64</accession>
<dbReference type="EMBL" id="JABSTR010001252">
    <property type="protein sequence ID" value="KAH9383816.1"/>
    <property type="molecule type" value="Genomic_DNA"/>
</dbReference>
<proteinExistence type="predicted"/>
<dbReference type="InterPro" id="IPR012677">
    <property type="entry name" value="Nucleotide-bd_a/b_plait_sf"/>
</dbReference>
<dbReference type="VEuPathDB" id="VectorBase:HLOH_048562"/>
<dbReference type="SUPFAM" id="SSF54928">
    <property type="entry name" value="RNA-binding domain, RBD"/>
    <property type="match status" value="1"/>
</dbReference>
<dbReference type="OrthoDB" id="6407164at2759"/>
<keyword evidence="3" id="KW-1185">Reference proteome</keyword>
<feature type="region of interest" description="Disordered" evidence="1">
    <location>
        <begin position="68"/>
        <end position="102"/>
    </location>
</feature>
<dbReference type="Gene3D" id="3.30.70.330">
    <property type="match status" value="1"/>
</dbReference>
<reference evidence="2 3" key="1">
    <citation type="journal article" date="2020" name="Cell">
        <title>Large-Scale Comparative Analyses of Tick Genomes Elucidate Their Genetic Diversity and Vector Capacities.</title>
        <authorList>
            <consortium name="Tick Genome and Microbiome Consortium (TIGMIC)"/>
            <person name="Jia N."/>
            <person name="Wang J."/>
            <person name="Shi W."/>
            <person name="Du L."/>
            <person name="Sun Y."/>
            <person name="Zhan W."/>
            <person name="Jiang J.F."/>
            <person name="Wang Q."/>
            <person name="Zhang B."/>
            <person name="Ji P."/>
            <person name="Bell-Sakyi L."/>
            <person name="Cui X.M."/>
            <person name="Yuan T.T."/>
            <person name="Jiang B.G."/>
            <person name="Yang W.F."/>
            <person name="Lam T.T."/>
            <person name="Chang Q.C."/>
            <person name="Ding S.J."/>
            <person name="Wang X.J."/>
            <person name="Zhu J.G."/>
            <person name="Ruan X.D."/>
            <person name="Zhao L."/>
            <person name="Wei J.T."/>
            <person name="Ye R.Z."/>
            <person name="Que T.C."/>
            <person name="Du C.H."/>
            <person name="Zhou Y.H."/>
            <person name="Cheng J.X."/>
            <person name="Dai P.F."/>
            <person name="Guo W.B."/>
            <person name="Han X.H."/>
            <person name="Huang E.J."/>
            <person name="Li L.F."/>
            <person name="Wei W."/>
            <person name="Gao Y.C."/>
            <person name="Liu J.Z."/>
            <person name="Shao H.Z."/>
            <person name="Wang X."/>
            <person name="Wang C.C."/>
            <person name="Yang T.C."/>
            <person name="Huo Q.B."/>
            <person name="Li W."/>
            <person name="Chen H.Y."/>
            <person name="Chen S.E."/>
            <person name="Zhou L.G."/>
            <person name="Ni X.B."/>
            <person name="Tian J.H."/>
            <person name="Sheng Y."/>
            <person name="Liu T."/>
            <person name="Pan Y.S."/>
            <person name="Xia L.Y."/>
            <person name="Li J."/>
            <person name="Zhao F."/>
            <person name="Cao W.C."/>
        </authorList>
    </citation>
    <scope>NUCLEOTIDE SEQUENCE [LARGE SCALE GENOMIC DNA]</scope>
    <source>
        <strain evidence="2">HaeL-2018</strain>
    </source>
</reference>
<comment type="caution">
    <text evidence="2">The sequence shown here is derived from an EMBL/GenBank/DDBJ whole genome shotgun (WGS) entry which is preliminary data.</text>
</comment>
<evidence type="ECO:0000256" key="1">
    <source>
        <dbReference type="SAM" id="MobiDB-lite"/>
    </source>
</evidence>
<organism evidence="2 3">
    <name type="scientific">Haemaphysalis longicornis</name>
    <name type="common">Bush tick</name>
    <dbReference type="NCBI Taxonomy" id="44386"/>
    <lineage>
        <taxon>Eukaryota</taxon>
        <taxon>Metazoa</taxon>
        <taxon>Ecdysozoa</taxon>
        <taxon>Arthropoda</taxon>
        <taxon>Chelicerata</taxon>
        <taxon>Arachnida</taxon>
        <taxon>Acari</taxon>
        <taxon>Parasitiformes</taxon>
        <taxon>Ixodida</taxon>
        <taxon>Ixodoidea</taxon>
        <taxon>Ixodidae</taxon>
        <taxon>Haemaphysalinae</taxon>
        <taxon>Haemaphysalis</taxon>
    </lineage>
</organism>
<dbReference type="InterPro" id="IPR035979">
    <property type="entry name" value="RBD_domain_sf"/>
</dbReference>
<evidence type="ECO:0008006" key="4">
    <source>
        <dbReference type="Google" id="ProtNLM"/>
    </source>
</evidence>
<dbReference type="Proteomes" id="UP000821853">
    <property type="component" value="Unassembled WGS sequence"/>
</dbReference>
<evidence type="ECO:0000313" key="3">
    <source>
        <dbReference type="Proteomes" id="UP000821853"/>
    </source>
</evidence>
<sequence>MRYGKVQSVKIRRDADGVCATVSFIDLRSAAKAHVAENKLDERLLKTEYYEPAATGATGAAPLFQLHEEARVPPTSGAAPGPPPPPSATVAPPGAPYAVQGPARNPRSVLHCLSLLPA</sequence>
<evidence type="ECO:0000313" key="2">
    <source>
        <dbReference type="EMBL" id="KAH9383816.1"/>
    </source>
</evidence>
<gene>
    <name evidence="2" type="ORF">HPB48_025586</name>
</gene>
<dbReference type="GO" id="GO:0003676">
    <property type="term" value="F:nucleic acid binding"/>
    <property type="evidence" value="ECO:0007669"/>
    <property type="project" value="InterPro"/>
</dbReference>
<dbReference type="AlphaFoldDB" id="A0A9J6HA64"/>
<name>A0A9J6HA64_HAELO</name>
<protein>
    <recommendedName>
        <fullName evidence="4">RRM domain-containing protein</fullName>
    </recommendedName>
</protein>